<evidence type="ECO:0000313" key="9">
    <source>
        <dbReference type="Proteomes" id="UP001589776"/>
    </source>
</evidence>
<comment type="caution">
    <text evidence="8">The sequence shown here is derived from an EMBL/GenBank/DDBJ whole genome shotgun (WGS) entry which is preliminary data.</text>
</comment>
<sequence>MNKNILIAIALFTASLNLRPAINSIAPLLDSIRTDLGMNGAVASLLTSIPVLCMGLFSPFAVKAGGKWGMEKVMGISLVIIAVGTALRAFTASVFYLLVTALIAGIGIAFIGPLLAGFIKKHFPKSPVKKSA</sequence>
<dbReference type="EMBL" id="JBHLWN010000035">
    <property type="protein sequence ID" value="MFC0212764.1"/>
    <property type="molecule type" value="Genomic_DNA"/>
</dbReference>
<name>A0ABV6DJC5_9BACL</name>
<evidence type="ECO:0000259" key="7">
    <source>
        <dbReference type="PROSITE" id="PS50850"/>
    </source>
</evidence>
<keyword evidence="3 6" id="KW-0812">Transmembrane</keyword>
<dbReference type="InterPro" id="IPR036259">
    <property type="entry name" value="MFS_trans_sf"/>
</dbReference>
<evidence type="ECO:0000256" key="6">
    <source>
        <dbReference type="SAM" id="Phobius"/>
    </source>
</evidence>
<keyword evidence="9" id="KW-1185">Reference proteome</keyword>
<evidence type="ECO:0000313" key="8">
    <source>
        <dbReference type="EMBL" id="MFC0212764.1"/>
    </source>
</evidence>
<accession>A0ABV6DJC5</accession>
<evidence type="ECO:0000256" key="3">
    <source>
        <dbReference type="ARBA" id="ARBA00022692"/>
    </source>
</evidence>
<keyword evidence="4 6" id="KW-1133">Transmembrane helix</keyword>
<dbReference type="InterPro" id="IPR020846">
    <property type="entry name" value="MFS_dom"/>
</dbReference>
<dbReference type="InterPro" id="IPR052524">
    <property type="entry name" value="MFS_Cyanate_Porter"/>
</dbReference>
<feature type="transmembrane region" description="Helical" evidence="6">
    <location>
        <begin position="40"/>
        <end position="61"/>
    </location>
</feature>
<proteinExistence type="predicted"/>
<feature type="domain" description="Major facilitator superfamily (MFS) profile" evidence="7">
    <location>
        <begin position="3"/>
        <end position="132"/>
    </location>
</feature>
<keyword evidence="5 6" id="KW-0472">Membrane</keyword>
<evidence type="ECO:0000256" key="5">
    <source>
        <dbReference type="ARBA" id="ARBA00023136"/>
    </source>
</evidence>
<protein>
    <submittedName>
        <fullName evidence="8">CynX/NimT family MFS transporter</fullName>
    </submittedName>
</protein>
<keyword evidence="2" id="KW-0813">Transport</keyword>
<dbReference type="PANTHER" id="PTHR23523:SF2">
    <property type="entry name" value="2-NITROIMIDAZOLE TRANSPORTER"/>
    <property type="match status" value="1"/>
</dbReference>
<reference evidence="8 9" key="1">
    <citation type="submission" date="2024-09" db="EMBL/GenBank/DDBJ databases">
        <authorList>
            <person name="Sun Q."/>
            <person name="Mori K."/>
        </authorList>
    </citation>
    <scope>NUCLEOTIDE SEQUENCE [LARGE SCALE GENOMIC DNA]</scope>
    <source>
        <strain evidence="8 9">CCM 7759</strain>
    </source>
</reference>
<dbReference type="RefSeq" id="WP_377469987.1">
    <property type="nucleotide sequence ID" value="NZ_JBHLWN010000035.1"/>
</dbReference>
<evidence type="ECO:0000256" key="1">
    <source>
        <dbReference type="ARBA" id="ARBA00004651"/>
    </source>
</evidence>
<evidence type="ECO:0000256" key="2">
    <source>
        <dbReference type="ARBA" id="ARBA00022448"/>
    </source>
</evidence>
<dbReference type="InterPro" id="IPR011701">
    <property type="entry name" value="MFS"/>
</dbReference>
<comment type="subcellular location">
    <subcellularLocation>
        <location evidence="1">Cell membrane</location>
        <topology evidence="1">Multi-pass membrane protein</topology>
    </subcellularLocation>
</comment>
<dbReference type="SUPFAM" id="SSF103473">
    <property type="entry name" value="MFS general substrate transporter"/>
    <property type="match status" value="1"/>
</dbReference>
<dbReference type="Proteomes" id="UP001589776">
    <property type="component" value="Unassembled WGS sequence"/>
</dbReference>
<feature type="transmembrane region" description="Helical" evidence="6">
    <location>
        <begin position="73"/>
        <end position="90"/>
    </location>
</feature>
<dbReference type="Pfam" id="PF07690">
    <property type="entry name" value="MFS_1"/>
    <property type="match status" value="1"/>
</dbReference>
<evidence type="ECO:0000256" key="4">
    <source>
        <dbReference type="ARBA" id="ARBA00022989"/>
    </source>
</evidence>
<organism evidence="8 9">
    <name type="scientific">Paenibacillus chartarius</name>
    <dbReference type="NCBI Taxonomy" id="747481"/>
    <lineage>
        <taxon>Bacteria</taxon>
        <taxon>Bacillati</taxon>
        <taxon>Bacillota</taxon>
        <taxon>Bacilli</taxon>
        <taxon>Bacillales</taxon>
        <taxon>Paenibacillaceae</taxon>
        <taxon>Paenibacillus</taxon>
    </lineage>
</organism>
<dbReference type="PANTHER" id="PTHR23523">
    <property type="match status" value="1"/>
</dbReference>
<dbReference type="Gene3D" id="1.20.1250.20">
    <property type="entry name" value="MFS general substrate transporter like domains"/>
    <property type="match status" value="1"/>
</dbReference>
<feature type="transmembrane region" description="Helical" evidence="6">
    <location>
        <begin position="96"/>
        <end position="119"/>
    </location>
</feature>
<gene>
    <name evidence="8" type="ORF">ACFFK0_09845</name>
</gene>
<dbReference type="PROSITE" id="PS50850">
    <property type="entry name" value="MFS"/>
    <property type="match status" value="1"/>
</dbReference>